<keyword evidence="2" id="KW-1185">Reference proteome</keyword>
<reference evidence="1 2" key="1">
    <citation type="submission" date="2023-08" db="EMBL/GenBank/DDBJ databases">
        <title>Transcriptome Analysis of Halomonas alkalicola CICC 11012s to Identify the Genes Involved in Alkaline Tolerances.</title>
        <authorList>
            <person name="Zhai L."/>
        </authorList>
    </citation>
    <scope>NUCLEOTIDE SEQUENCE [LARGE SCALE GENOMIC DNA]</scope>
    <source>
        <strain evidence="1 2">CICC 11012s</strain>
    </source>
</reference>
<gene>
    <name evidence="1" type="ORF">B6N23_12765</name>
</gene>
<sequence>MFFEFYESLVSEFPDGCDQLLGQPLAADNSLWLSVDGDTCPSLLFSVRRDAPRSDIELRSISIRFSRDCVIEDASGVGASGIYTIVRLNENDPDIIRMFLRVFEESFRVRGRYYTNKEISIRILELADLFEKVEGSIGDVVGLWGELYILSRSSNLAAAVHSWCCHKKAKYDYVADGFVLEAKTTVRSKRKHRFSLEQLRPAGGFSVYVASLAVVEVNSGKSASEFMDELCIKISDDELRARFLAQCLVKGGRDIYRNSLKLSAFPDQTSLVMFSSLNIPVPEVGQALPIENVRFDVDLTGIAPISSREMDEVLEFGKR</sequence>
<accession>A0ABY9H3C1</accession>
<dbReference type="Proteomes" id="UP001235344">
    <property type="component" value="Chromosome"/>
</dbReference>
<name>A0ABY9H3C1_9GAMM</name>
<evidence type="ECO:0000313" key="1">
    <source>
        <dbReference type="EMBL" id="WLI72627.1"/>
    </source>
</evidence>
<evidence type="ECO:0000313" key="2">
    <source>
        <dbReference type="Proteomes" id="UP001235344"/>
    </source>
</evidence>
<organism evidence="1 2">
    <name type="scientific">Halomonas alkalicola</name>
    <dbReference type="NCBI Taxonomy" id="1930622"/>
    <lineage>
        <taxon>Bacteria</taxon>
        <taxon>Pseudomonadati</taxon>
        <taxon>Pseudomonadota</taxon>
        <taxon>Gammaproteobacteria</taxon>
        <taxon>Oceanospirillales</taxon>
        <taxon>Halomonadaceae</taxon>
        <taxon>Halomonas</taxon>
    </lineage>
</organism>
<protein>
    <submittedName>
        <fullName evidence="1">PD-(D/E)XK motif protein</fullName>
    </submittedName>
</protein>
<dbReference type="InterPro" id="IPR025534">
    <property type="entry name" value="DUF4420"/>
</dbReference>
<proteinExistence type="predicted"/>
<dbReference type="Pfam" id="PF14390">
    <property type="entry name" value="DUF4420"/>
    <property type="match status" value="1"/>
</dbReference>
<dbReference type="EMBL" id="CP131913">
    <property type="protein sequence ID" value="WLI72627.1"/>
    <property type="molecule type" value="Genomic_DNA"/>
</dbReference>
<dbReference type="RefSeq" id="WP_305499469.1">
    <property type="nucleotide sequence ID" value="NZ_CP131913.1"/>
</dbReference>